<dbReference type="SUPFAM" id="SSF46894">
    <property type="entry name" value="C-terminal effector domain of the bipartite response regulators"/>
    <property type="match status" value="1"/>
</dbReference>
<dbReference type="SUPFAM" id="SSF52172">
    <property type="entry name" value="CheY-like"/>
    <property type="match status" value="1"/>
</dbReference>
<dbReference type="PROSITE" id="PS51755">
    <property type="entry name" value="OMPR_PHOB"/>
    <property type="match status" value="1"/>
</dbReference>
<dbReference type="InterPro" id="IPR001789">
    <property type="entry name" value="Sig_transdc_resp-reg_receiver"/>
</dbReference>
<dbReference type="Gene3D" id="3.40.50.2300">
    <property type="match status" value="1"/>
</dbReference>
<keyword evidence="7" id="KW-0804">Transcription</keyword>
<dbReference type="Gene3D" id="6.10.250.690">
    <property type="match status" value="1"/>
</dbReference>
<feature type="modified residue" description="4-aspartylphosphate" evidence="8">
    <location>
        <position position="72"/>
    </location>
</feature>
<dbReference type="Proteomes" id="UP000035350">
    <property type="component" value="Unassembled WGS sequence"/>
</dbReference>
<comment type="subcellular location">
    <subcellularLocation>
        <location evidence="1">Cytoplasm</location>
    </subcellularLocation>
</comment>
<dbReference type="InterPro" id="IPR016032">
    <property type="entry name" value="Sig_transdc_resp-reg_C-effctor"/>
</dbReference>
<keyword evidence="5" id="KW-0805">Transcription regulation</keyword>
<dbReference type="InterPro" id="IPR001867">
    <property type="entry name" value="OmpR/PhoB-type_DNA-bd"/>
</dbReference>
<keyword evidence="4" id="KW-0902">Two-component regulatory system</keyword>
<dbReference type="AlphaFoldDB" id="A0A0G8CA79"/>
<evidence type="ECO:0000259" key="11">
    <source>
        <dbReference type="PROSITE" id="PS51755"/>
    </source>
</evidence>
<dbReference type="GO" id="GO:0006355">
    <property type="term" value="P:regulation of DNA-templated transcription"/>
    <property type="evidence" value="ECO:0007669"/>
    <property type="project" value="InterPro"/>
</dbReference>
<evidence type="ECO:0000313" key="13">
    <source>
        <dbReference type="Proteomes" id="UP000035350"/>
    </source>
</evidence>
<proteinExistence type="predicted"/>
<dbReference type="InterPro" id="IPR011006">
    <property type="entry name" value="CheY-like_superfamily"/>
</dbReference>
<dbReference type="GO" id="GO:0032993">
    <property type="term" value="C:protein-DNA complex"/>
    <property type="evidence" value="ECO:0007669"/>
    <property type="project" value="TreeGrafter"/>
</dbReference>
<evidence type="ECO:0000256" key="4">
    <source>
        <dbReference type="ARBA" id="ARBA00023012"/>
    </source>
</evidence>
<dbReference type="Pfam" id="PF00486">
    <property type="entry name" value="Trans_reg_C"/>
    <property type="match status" value="1"/>
</dbReference>
<dbReference type="CDD" id="cd17574">
    <property type="entry name" value="REC_OmpR"/>
    <property type="match status" value="1"/>
</dbReference>
<dbReference type="Pfam" id="PF00072">
    <property type="entry name" value="Response_reg"/>
    <property type="match status" value="1"/>
</dbReference>
<feature type="domain" description="Response regulatory" evidence="10">
    <location>
        <begin position="23"/>
        <end position="136"/>
    </location>
</feature>
<reference evidence="12 13" key="1">
    <citation type="journal article" date="2015" name="Genome Announc.">
        <title>Next-Generation Whole-Genome Sequencing of Eight Strains of Bacillus cereus, Isolated from Food.</title>
        <authorList>
            <person name="Krawczyk A.O."/>
            <person name="de Jong A."/>
            <person name="Eijlander R.T."/>
            <person name="Berendsen E.M."/>
            <person name="Holsappel S."/>
            <person name="Wells-Bennik M.H."/>
            <person name="Kuipers O.P."/>
        </authorList>
    </citation>
    <scope>NUCLEOTIDE SEQUENCE [LARGE SCALE GENOMIC DNA]</scope>
    <source>
        <strain evidence="12 13">B4147</strain>
    </source>
</reference>
<sequence>MKAYKRTFCIIGEKKRGLQMKKRILIVEDEENIREVCKRYLEREEYEVYTAVNGTEGWDLFLTYQPDLIILDLMMPKKDGWELCEEIRQQSNVPIIMLTAKGEERDRILGLTMGADDYVTKPFSPRELVLRVQIVLRRVNQIPVQAKESLSEVIEFPDLKIYPKTRCVLVCEHEVDLTTKEFEVLYVMAKHPKQVFSRSQLLERIWGTEYEGITNTVTVVVSRLRDKLEKHTIKNRWIHTVWGIGYRFEPNGGNET</sequence>
<dbReference type="Gene3D" id="1.10.10.10">
    <property type="entry name" value="Winged helix-like DNA-binding domain superfamily/Winged helix DNA-binding domain"/>
    <property type="match status" value="1"/>
</dbReference>
<dbReference type="InterPro" id="IPR039420">
    <property type="entry name" value="WalR-like"/>
</dbReference>
<evidence type="ECO:0000256" key="2">
    <source>
        <dbReference type="ARBA" id="ARBA00022490"/>
    </source>
</evidence>
<feature type="DNA-binding region" description="OmpR/PhoB-type" evidence="9">
    <location>
        <begin position="151"/>
        <end position="250"/>
    </location>
</feature>
<gene>
    <name evidence="12" type="ORF">B4147_5182</name>
</gene>
<evidence type="ECO:0000256" key="8">
    <source>
        <dbReference type="PROSITE-ProRule" id="PRU00169"/>
    </source>
</evidence>
<protein>
    <recommendedName>
        <fullName evidence="14">Two component transcriptional regulator, winged helix</fullName>
    </recommendedName>
</protein>
<keyword evidence="6 9" id="KW-0238">DNA-binding</keyword>
<dbReference type="FunFam" id="3.40.50.2300:FF:000001">
    <property type="entry name" value="DNA-binding response regulator PhoB"/>
    <property type="match status" value="1"/>
</dbReference>
<evidence type="ECO:0000313" key="12">
    <source>
        <dbReference type="EMBL" id="KKZ95941.1"/>
    </source>
</evidence>
<feature type="domain" description="OmpR/PhoB-type" evidence="11">
    <location>
        <begin position="151"/>
        <end position="250"/>
    </location>
</feature>
<dbReference type="PROSITE" id="PS50110">
    <property type="entry name" value="RESPONSE_REGULATORY"/>
    <property type="match status" value="1"/>
</dbReference>
<name>A0A0G8CA79_9BACI</name>
<dbReference type="FunFam" id="1.10.10.10:FF:000018">
    <property type="entry name" value="DNA-binding response regulator ResD"/>
    <property type="match status" value="1"/>
</dbReference>
<comment type="caution">
    <text evidence="12">The sequence shown here is derived from an EMBL/GenBank/DDBJ whole genome shotgun (WGS) entry which is preliminary data.</text>
</comment>
<evidence type="ECO:0000256" key="1">
    <source>
        <dbReference type="ARBA" id="ARBA00004496"/>
    </source>
</evidence>
<dbReference type="GO" id="GO:0000156">
    <property type="term" value="F:phosphorelay response regulator activity"/>
    <property type="evidence" value="ECO:0007669"/>
    <property type="project" value="TreeGrafter"/>
</dbReference>
<keyword evidence="3 8" id="KW-0597">Phosphoprotein</keyword>
<dbReference type="GO" id="GO:0005829">
    <property type="term" value="C:cytosol"/>
    <property type="evidence" value="ECO:0007669"/>
    <property type="project" value="TreeGrafter"/>
</dbReference>
<evidence type="ECO:0008006" key="14">
    <source>
        <dbReference type="Google" id="ProtNLM"/>
    </source>
</evidence>
<dbReference type="SMART" id="SM00448">
    <property type="entry name" value="REC"/>
    <property type="match status" value="1"/>
</dbReference>
<reference evidence="13" key="2">
    <citation type="submission" date="2015-04" db="EMBL/GenBank/DDBJ databases">
        <title>Draft Genome Sequences of Eight Spore-Forming Food Isolates of Bacillus cereus Genome sequencing.</title>
        <authorList>
            <person name="Krawcyk A.O."/>
            <person name="de Jong A."/>
            <person name="Eijlander R.T."/>
            <person name="Berendsen E.M."/>
            <person name="Holsappel S."/>
            <person name="Wells-Bennik M."/>
            <person name="Kuipers O.P."/>
        </authorList>
    </citation>
    <scope>NUCLEOTIDE SEQUENCE [LARGE SCALE GENOMIC DNA]</scope>
    <source>
        <strain evidence="13">B4147</strain>
    </source>
</reference>
<accession>A0A0G8CA79</accession>
<evidence type="ECO:0000256" key="5">
    <source>
        <dbReference type="ARBA" id="ARBA00023015"/>
    </source>
</evidence>
<dbReference type="InterPro" id="IPR036388">
    <property type="entry name" value="WH-like_DNA-bd_sf"/>
</dbReference>
<evidence type="ECO:0000256" key="6">
    <source>
        <dbReference type="ARBA" id="ARBA00023125"/>
    </source>
</evidence>
<keyword evidence="2" id="KW-0963">Cytoplasm</keyword>
<dbReference type="PATRIC" id="fig|1396.433.peg.2023"/>
<dbReference type="GO" id="GO:0000976">
    <property type="term" value="F:transcription cis-regulatory region binding"/>
    <property type="evidence" value="ECO:0007669"/>
    <property type="project" value="TreeGrafter"/>
</dbReference>
<dbReference type="CDD" id="cd00383">
    <property type="entry name" value="trans_reg_C"/>
    <property type="match status" value="1"/>
</dbReference>
<dbReference type="PANTHER" id="PTHR48111:SF1">
    <property type="entry name" value="TWO-COMPONENT RESPONSE REGULATOR ORR33"/>
    <property type="match status" value="1"/>
</dbReference>
<evidence type="ECO:0000256" key="7">
    <source>
        <dbReference type="ARBA" id="ARBA00023163"/>
    </source>
</evidence>
<evidence type="ECO:0000256" key="3">
    <source>
        <dbReference type="ARBA" id="ARBA00022553"/>
    </source>
</evidence>
<dbReference type="SMART" id="SM00862">
    <property type="entry name" value="Trans_reg_C"/>
    <property type="match status" value="1"/>
</dbReference>
<organism evidence="12 13">
    <name type="scientific">Bacillus wiedmannii</name>
    <dbReference type="NCBI Taxonomy" id="1890302"/>
    <lineage>
        <taxon>Bacteria</taxon>
        <taxon>Bacillati</taxon>
        <taxon>Bacillota</taxon>
        <taxon>Bacilli</taxon>
        <taxon>Bacillales</taxon>
        <taxon>Bacillaceae</taxon>
        <taxon>Bacillus</taxon>
        <taxon>Bacillus cereus group</taxon>
    </lineage>
</organism>
<evidence type="ECO:0000256" key="9">
    <source>
        <dbReference type="PROSITE-ProRule" id="PRU01091"/>
    </source>
</evidence>
<evidence type="ECO:0000259" key="10">
    <source>
        <dbReference type="PROSITE" id="PS50110"/>
    </source>
</evidence>
<dbReference type="EMBL" id="LCYN01000017">
    <property type="protein sequence ID" value="KKZ95941.1"/>
    <property type="molecule type" value="Genomic_DNA"/>
</dbReference>
<dbReference type="PANTHER" id="PTHR48111">
    <property type="entry name" value="REGULATOR OF RPOS"/>
    <property type="match status" value="1"/>
</dbReference>